<evidence type="ECO:0000313" key="3">
    <source>
        <dbReference type="Proteomes" id="UP000095713"/>
    </source>
</evidence>
<comment type="caution">
    <text evidence="2">The sequence shown here is derived from an EMBL/GenBank/DDBJ whole genome shotgun (WGS) entry which is preliminary data.</text>
</comment>
<protein>
    <submittedName>
        <fullName evidence="2">Uncharacterized protein</fullName>
    </submittedName>
</protein>
<accession>A0A1E5TAA4</accession>
<dbReference type="Proteomes" id="UP000095713">
    <property type="component" value="Unassembled WGS sequence"/>
</dbReference>
<dbReference type="OrthoDB" id="1295312at2"/>
<feature type="transmembrane region" description="Helical" evidence="1">
    <location>
        <begin position="119"/>
        <end position="140"/>
    </location>
</feature>
<keyword evidence="1" id="KW-0812">Transmembrane</keyword>
<keyword evidence="3" id="KW-1185">Reference proteome</keyword>
<keyword evidence="1" id="KW-0472">Membrane</keyword>
<evidence type="ECO:0000256" key="1">
    <source>
        <dbReference type="SAM" id="Phobius"/>
    </source>
</evidence>
<gene>
    <name evidence="2" type="ORF">A8C32_02210</name>
</gene>
<dbReference type="STRING" id="1849968.A8C32_02210"/>
<reference evidence="2 3" key="1">
    <citation type="submission" date="2016-05" db="EMBL/GenBank/DDBJ databases">
        <title>Draft Genome Sequence of Algibacter sp. Strain SK-16 Isolated from the Surface Water of Aburatsubo Inlet.</title>
        <authorList>
            <person name="Wong S.-K."/>
            <person name="Yoshizawa S."/>
            <person name="Nakajima Y."/>
            <person name="Ogura Y."/>
            <person name="Tetsuya H."/>
            <person name="Hamasaki K."/>
        </authorList>
    </citation>
    <scope>NUCLEOTIDE SEQUENCE [LARGE SCALE GENOMIC DNA]</scope>
    <source>
        <strain evidence="2 3">SK-16</strain>
    </source>
</reference>
<name>A0A1E5TAA4_9FLAO</name>
<organism evidence="2 3">
    <name type="scientific">Flavivirga aquatica</name>
    <dbReference type="NCBI Taxonomy" id="1849968"/>
    <lineage>
        <taxon>Bacteria</taxon>
        <taxon>Pseudomonadati</taxon>
        <taxon>Bacteroidota</taxon>
        <taxon>Flavobacteriia</taxon>
        <taxon>Flavobacteriales</taxon>
        <taxon>Flavobacteriaceae</taxon>
        <taxon>Flavivirga</taxon>
    </lineage>
</organism>
<evidence type="ECO:0000313" key="2">
    <source>
        <dbReference type="EMBL" id="OEK08291.1"/>
    </source>
</evidence>
<sequence>MKLSSEKKQVLFAELIKSKAFSKPTTSTSLLKYLFDATEKGTNLKESVIELEFFKNEIKDDKNTTKVRVHVYNLRKKLLNHYQKEGKNSEYQLIIEKGQYEVKFIKPNSTKLSLNKISISNYILFFLLCVTTLFLIISIWPAKKPGLWSSFLDKEQKTTLYIGDFFGFSGPTITGSLGWTRDYSINSIEEFYAKSEELPELKKFHRPAKYSYATGMAAGATQNLHALFQNHKQSFDIRLSSKTSISEIKSGNSIYVGPLRNYNPFIHFFNEGNPYFEINEQTLKFHKHPVLKDTIFQLNSTGLKYEYSIVSKISGPDNTDQFIFFSNHDIGIEATIKYFTRFNTCEEFSDYHLNNHEYFTSIFYASGVDRTNTSLKEIFTVSF</sequence>
<keyword evidence="1" id="KW-1133">Transmembrane helix</keyword>
<dbReference type="EMBL" id="MDJD01000034">
    <property type="protein sequence ID" value="OEK08291.1"/>
    <property type="molecule type" value="Genomic_DNA"/>
</dbReference>
<dbReference type="AlphaFoldDB" id="A0A1E5TAA4"/>
<proteinExistence type="predicted"/>
<dbReference type="RefSeq" id="WP_069829800.1">
    <property type="nucleotide sequence ID" value="NZ_MDJD01000034.1"/>
</dbReference>